<evidence type="ECO:0000313" key="4">
    <source>
        <dbReference type="Proteomes" id="UP000713904"/>
    </source>
</evidence>
<dbReference type="RefSeq" id="WP_185623339.1">
    <property type="nucleotide sequence ID" value="NZ_JABGBW010000001.1"/>
</dbReference>
<gene>
    <name evidence="3" type="ORF">HLB29_01230</name>
</gene>
<dbReference type="EMBL" id="JABGBW010000001">
    <property type="protein sequence ID" value="MBC2575305.1"/>
    <property type="molecule type" value="Genomic_DNA"/>
</dbReference>
<accession>A0ABR6TJ15</accession>
<dbReference type="PANTHER" id="PTHR37477:SF1">
    <property type="entry name" value="COBALT-PRECORRIN-5A HYDROLASE"/>
    <property type="match status" value="1"/>
</dbReference>
<proteinExistence type="predicted"/>
<dbReference type="Proteomes" id="UP000713904">
    <property type="component" value="Unassembled WGS sequence"/>
</dbReference>
<feature type="domain" description="CobE/GbiG C-terminal" evidence="1">
    <location>
        <begin position="264"/>
        <end position="379"/>
    </location>
</feature>
<dbReference type="Pfam" id="PF01890">
    <property type="entry name" value="CbiG_C"/>
    <property type="match status" value="1"/>
</dbReference>
<name>A0ABR6TJ15_9FIRM</name>
<dbReference type="InterPro" id="IPR038029">
    <property type="entry name" value="GbiG_N_sf"/>
</dbReference>
<dbReference type="PANTHER" id="PTHR37477">
    <property type="entry name" value="COBALT-PRECORRIN-5A HYDROLASE"/>
    <property type="match status" value="1"/>
</dbReference>
<dbReference type="Pfam" id="PF11760">
    <property type="entry name" value="CbiG_N"/>
    <property type="match status" value="1"/>
</dbReference>
<dbReference type="Gene3D" id="3.40.50.11220">
    <property type="match status" value="1"/>
</dbReference>
<evidence type="ECO:0008006" key="5">
    <source>
        <dbReference type="Google" id="ProtNLM"/>
    </source>
</evidence>
<feature type="domain" description="Cobalamin synthesis G N-terminal" evidence="2">
    <location>
        <begin position="36"/>
        <end position="116"/>
    </location>
</feature>
<keyword evidence="4" id="KW-1185">Reference proteome</keyword>
<comment type="caution">
    <text evidence="3">The sequence shown here is derived from an EMBL/GenBank/DDBJ whole genome shotgun (WGS) entry which is preliminary data.</text>
</comment>
<sequence length="385" mass="43514">MDIKYIYITEKSKKLCEKISSFFEGEIISYSQFKNHSKKIFNNADFLIFIMATGIVVRSISELLESKFTDPGVIVIDELGKNTISLLGGHIGGANELTLKISKVINSNPVITTATDINNKGSFDIIVKKINGYVDNFGELSLEINSGLLKGISYKLFIQNEYKSFFIEENGKYSNALNGFDVEFISKEKIETIILYIDKSVEFVDRKCIFITDIDLNNIKNNNAYFNMGKNLSINIDLKIDKCFNTGLKLCEKNIIIVIPKLNVLGIGCKRYTKARDFENNVIEYLVENNINISSIKSISSIDLKKDEKCILEFAKKYNIETHFYTKEEISNVDSLYEKSNFVKDSIGVYSVAEPSCHISTDGNVISQKLKKNGITISIGRKLKL</sequence>
<dbReference type="InterPro" id="IPR021744">
    <property type="entry name" value="CbiG_N"/>
</dbReference>
<dbReference type="SUPFAM" id="SSF159672">
    <property type="entry name" value="CbiG N-terminal domain-like"/>
    <property type="match status" value="1"/>
</dbReference>
<dbReference type="SUPFAM" id="SSF159664">
    <property type="entry name" value="CobE/GbiG C-terminal domain-like"/>
    <property type="match status" value="1"/>
</dbReference>
<evidence type="ECO:0000313" key="3">
    <source>
        <dbReference type="EMBL" id="MBC2575305.1"/>
    </source>
</evidence>
<evidence type="ECO:0000259" key="2">
    <source>
        <dbReference type="Pfam" id="PF11760"/>
    </source>
</evidence>
<protein>
    <recommendedName>
        <fullName evidence="5">Cobalamin biosynthesis protein CbiG</fullName>
    </recommendedName>
</protein>
<evidence type="ECO:0000259" key="1">
    <source>
        <dbReference type="Pfam" id="PF01890"/>
    </source>
</evidence>
<dbReference type="InterPro" id="IPR002750">
    <property type="entry name" value="CobE/GbiG_C"/>
</dbReference>
<reference evidence="3 4" key="1">
    <citation type="submission" date="2020-05" db="EMBL/GenBank/DDBJ databases">
        <title>Draft genome of xy-202 and genomic insight in genome of the genus Peptostreptococcus.</title>
        <authorList>
            <person name="Zhang Z."/>
        </authorList>
    </citation>
    <scope>NUCLEOTIDE SEQUENCE [LARGE SCALE GENOMIC DNA]</scope>
    <source>
        <strain evidence="3 4">DSM 27025</strain>
    </source>
</reference>
<organism evidence="3 4">
    <name type="scientific">Peptostreptococcus canis</name>
    <dbReference type="NCBI Taxonomy" id="1159213"/>
    <lineage>
        <taxon>Bacteria</taxon>
        <taxon>Bacillati</taxon>
        <taxon>Bacillota</taxon>
        <taxon>Clostridia</taxon>
        <taxon>Peptostreptococcales</taxon>
        <taxon>Peptostreptococcaceae</taxon>
        <taxon>Peptostreptococcus</taxon>
    </lineage>
</organism>
<dbReference type="Gene3D" id="3.30.420.180">
    <property type="entry name" value="CobE/GbiG C-terminal domain"/>
    <property type="match status" value="1"/>
</dbReference>
<dbReference type="InterPro" id="IPR052553">
    <property type="entry name" value="CbiG_hydrolase"/>
</dbReference>
<dbReference type="InterPro" id="IPR036518">
    <property type="entry name" value="CobE/GbiG_C_sf"/>
</dbReference>